<dbReference type="EMBL" id="BJHW01000001">
    <property type="protein sequence ID" value="GDY52239.1"/>
    <property type="molecule type" value="Genomic_DNA"/>
</dbReference>
<name>A0A4D4L2G9_STRVO</name>
<dbReference type="Proteomes" id="UP000301309">
    <property type="component" value="Unassembled WGS sequence"/>
</dbReference>
<gene>
    <name evidence="2" type="ORF">SVIO_028620</name>
    <name evidence="3" type="ORF">SVIO_102770</name>
</gene>
<dbReference type="AlphaFoldDB" id="A0A4D4L2G9"/>
<keyword evidence="4" id="KW-1185">Reference proteome</keyword>
<protein>
    <submittedName>
        <fullName evidence="2">Uncharacterized protein</fullName>
    </submittedName>
</protein>
<reference evidence="2 4" key="1">
    <citation type="journal article" date="2020" name="Int. J. Syst. Evol. Microbiol.">
        <title>Reclassification of Streptomyces castelarensis and Streptomyces sporoclivatus as later heterotypic synonyms of Streptomyces antimycoticus.</title>
        <authorList>
            <person name="Komaki H."/>
            <person name="Tamura T."/>
        </authorList>
    </citation>
    <scope>NUCLEOTIDE SEQUENCE [LARGE SCALE GENOMIC DNA]</scope>
    <source>
        <strain evidence="2 4">NBRC 13459</strain>
    </source>
</reference>
<organism evidence="2 4">
    <name type="scientific">Streptomyces violaceusniger</name>
    <dbReference type="NCBI Taxonomy" id="68280"/>
    <lineage>
        <taxon>Bacteria</taxon>
        <taxon>Bacillati</taxon>
        <taxon>Actinomycetota</taxon>
        <taxon>Actinomycetes</taxon>
        <taxon>Kitasatosporales</taxon>
        <taxon>Streptomycetaceae</taxon>
        <taxon>Streptomyces</taxon>
        <taxon>Streptomyces violaceusniger group</taxon>
    </lineage>
</organism>
<comment type="caution">
    <text evidence="2">The sequence shown here is derived from an EMBL/GenBank/DDBJ whole genome shotgun (WGS) entry which is preliminary data.</text>
</comment>
<evidence type="ECO:0000256" key="1">
    <source>
        <dbReference type="SAM" id="MobiDB-lite"/>
    </source>
</evidence>
<evidence type="ECO:0000313" key="3">
    <source>
        <dbReference type="EMBL" id="GDY59654.1"/>
    </source>
</evidence>
<dbReference type="EMBL" id="BJHW01000002">
    <property type="protein sequence ID" value="GDY59654.1"/>
    <property type="molecule type" value="Genomic_DNA"/>
</dbReference>
<sequence length="54" mass="5532">MHQVRSKIGVQVTAGEALASTGADPGQTGLAHEPFDPLPADVDALTPEDGVHAR</sequence>
<accession>A0A4D4L2G9</accession>
<proteinExistence type="predicted"/>
<feature type="region of interest" description="Disordered" evidence="1">
    <location>
        <begin position="18"/>
        <end position="54"/>
    </location>
</feature>
<evidence type="ECO:0000313" key="2">
    <source>
        <dbReference type="EMBL" id="GDY52239.1"/>
    </source>
</evidence>
<evidence type="ECO:0000313" key="4">
    <source>
        <dbReference type="Proteomes" id="UP000301309"/>
    </source>
</evidence>